<evidence type="ECO:0000256" key="5">
    <source>
        <dbReference type="ARBA" id="ARBA00022801"/>
    </source>
</evidence>
<dbReference type="InterPro" id="IPR050749">
    <property type="entry name" value="Glycosyl_Hydrolase_47"/>
</dbReference>
<dbReference type="AlphaFoldDB" id="A0A9P6ECY3"/>
<evidence type="ECO:0000256" key="3">
    <source>
        <dbReference type="ARBA" id="ARBA00007658"/>
    </source>
</evidence>
<evidence type="ECO:0000256" key="1">
    <source>
        <dbReference type="ARBA" id="ARBA00001913"/>
    </source>
</evidence>
<dbReference type="PRINTS" id="PR00747">
    <property type="entry name" value="GLYHDRLASE47"/>
</dbReference>
<dbReference type="EMBL" id="MU157864">
    <property type="protein sequence ID" value="KAF9527141.1"/>
    <property type="molecule type" value="Genomic_DNA"/>
</dbReference>
<evidence type="ECO:0000256" key="7">
    <source>
        <dbReference type="ARBA" id="ARBA00023157"/>
    </source>
</evidence>
<feature type="active site" description="Proton donor" evidence="10">
    <location>
        <position position="111"/>
    </location>
</feature>
<sequence>MQTRTQGSSSSSDVEGTAVLEADMPKRDAVVGAFQHAWSAYVERDAMGCDEYHSISKKGSNLTEEGGIGYTVVDAIDTMQIMGLDEEYNRARKWIEHELTFDRDGNFNTFETTIRVLGGLLSAYHLSGNDQLFLDKAVDLADRMMPGFETPSGLPLSMVNLKKSEGVDDPSYAGLVSTAEAATLQLELKYLSFLTDNDNYWDRAEGVMKVIKAAKIASGLAPIYLDAKNGQFMLSEIRLGSRGDSYYEYLLKQYLQTDKTEQVYINMYQEALVGIRDNLVRKGATQGLTFTIEMQPAGRREDGTGDWRISPKQDHLVCFLGGSLMLGATTAGATGDHVSRPPTQSELTPTAWEQWKFGEEIIKTCMATHDTATGLSPEIAYFYMEGDNESSERRKVKDWYIKGNDDPISPSYDARYILRPETIESLFIAYRLTGNRKYRDQGWKIFQSIEKYCKLEEGGYASILNVDDVKSEKMDKMETFFLSETLKYLYLLFSDDSVIPLDQYVFNTEAHPLPKFTPSVRSAYW</sequence>
<keyword evidence="6 11" id="KW-0106">Calcium</keyword>
<reference evidence="14" key="1">
    <citation type="submission" date="2020-11" db="EMBL/GenBank/DDBJ databases">
        <authorList>
            <consortium name="DOE Joint Genome Institute"/>
            <person name="Ahrendt S."/>
            <person name="Riley R."/>
            <person name="Andreopoulos W."/>
            <person name="Labutti K."/>
            <person name="Pangilinan J."/>
            <person name="Ruiz-Duenas F.J."/>
            <person name="Barrasa J.M."/>
            <person name="Sanchez-Garcia M."/>
            <person name="Camarero S."/>
            <person name="Miyauchi S."/>
            <person name="Serrano A."/>
            <person name="Linde D."/>
            <person name="Babiker R."/>
            <person name="Drula E."/>
            <person name="Ayuso-Fernandez I."/>
            <person name="Pacheco R."/>
            <person name="Padilla G."/>
            <person name="Ferreira P."/>
            <person name="Barriuso J."/>
            <person name="Kellner H."/>
            <person name="Castanera R."/>
            <person name="Alfaro M."/>
            <person name="Ramirez L."/>
            <person name="Pisabarro A.G."/>
            <person name="Kuo A."/>
            <person name="Tritt A."/>
            <person name="Lipzen A."/>
            <person name="He G."/>
            <person name="Yan M."/>
            <person name="Ng V."/>
            <person name="Cullen D."/>
            <person name="Martin F."/>
            <person name="Rosso M.-N."/>
            <person name="Henrissat B."/>
            <person name="Hibbett D."/>
            <person name="Martinez A.T."/>
            <person name="Grigoriev I.V."/>
        </authorList>
    </citation>
    <scope>NUCLEOTIDE SEQUENCE</scope>
    <source>
        <strain evidence="14">CBS 506.95</strain>
    </source>
</reference>
<evidence type="ECO:0000256" key="11">
    <source>
        <dbReference type="PIRSR" id="PIRSR601382-2"/>
    </source>
</evidence>
<dbReference type="EC" id="3.2.1.-" evidence="13"/>
<feature type="active site" description="Proton donor" evidence="10">
    <location>
        <position position="378"/>
    </location>
</feature>
<evidence type="ECO:0000256" key="2">
    <source>
        <dbReference type="ARBA" id="ARBA00004922"/>
    </source>
</evidence>
<name>A0A9P6ECY3_9AGAR</name>
<dbReference type="SUPFAM" id="SSF48225">
    <property type="entry name" value="Seven-hairpin glycosidases"/>
    <property type="match status" value="1"/>
</dbReference>
<comment type="pathway">
    <text evidence="2">Protein modification; protein glycosylation.</text>
</comment>
<evidence type="ECO:0000256" key="6">
    <source>
        <dbReference type="ARBA" id="ARBA00022837"/>
    </source>
</evidence>
<keyword evidence="7 12" id="KW-1015">Disulfide bond</keyword>
<evidence type="ECO:0000313" key="15">
    <source>
        <dbReference type="Proteomes" id="UP000807306"/>
    </source>
</evidence>
<comment type="similarity">
    <text evidence="3 13">Belongs to the glycosyl hydrolase 47 family.</text>
</comment>
<dbReference type="InterPro" id="IPR036026">
    <property type="entry name" value="Seven-hairpin_glycosidases"/>
</dbReference>
<comment type="cofactor">
    <cofactor evidence="1 11">
        <name>Ca(2+)</name>
        <dbReference type="ChEBI" id="CHEBI:29108"/>
    </cofactor>
</comment>
<comment type="caution">
    <text evidence="14">The sequence shown here is derived from an EMBL/GenBank/DDBJ whole genome shotgun (WGS) entry which is preliminary data.</text>
</comment>
<feature type="disulfide bond" evidence="12">
    <location>
        <begin position="318"/>
        <end position="365"/>
    </location>
</feature>
<dbReference type="Gene3D" id="1.50.10.10">
    <property type="match status" value="1"/>
</dbReference>
<dbReference type="GO" id="GO:0005509">
    <property type="term" value="F:calcium ion binding"/>
    <property type="evidence" value="ECO:0007669"/>
    <property type="project" value="InterPro"/>
</dbReference>
<evidence type="ECO:0000256" key="8">
    <source>
        <dbReference type="ARBA" id="ARBA00047669"/>
    </source>
</evidence>
<dbReference type="GO" id="GO:0005975">
    <property type="term" value="P:carbohydrate metabolic process"/>
    <property type="evidence" value="ECO:0007669"/>
    <property type="project" value="InterPro"/>
</dbReference>
<feature type="binding site" evidence="11">
    <location>
        <position position="508"/>
    </location>
    <ligand>
        <name>Ca(2+)</name>
        <dbReference type="ChEBI" id="CHEBI:29108"/>
    </ligand>
</feature>
<dbReference type="GO" id="GO:0005783">
    <property type="term" value="C:endoplasmic reticulum"/>
    <property type="evidence" value="ECO:0007669"/>
    <property type="project" value="TreeGrafter"/>
</dbReference>
<dbReference type="InterPro" id="IPR001382">
    <property type="entry name" value="Glyco_hydro_47"/>
</dbReference>
<proteinExistence type="inferred from homology"/>
<gene>
    <name evidence="14" type="ORF">CPB83DRAFT_769125</name>
</gene>
<dbReference type="GO" id="GO:0036503">
    <property type="term" value="P:ERAD pathway"/>
    <property type="evidence" value="ECO:0007669"/>
    <property type="project" value="UniProtKB-ARBA"/>
</dbReference>
<accession>A0A9P6ECY3</accession>
<dbReference type="GO" id="GO:0016020">
    <property type="term" value="C:membrane"/>
    <property type="evidence" value="ECO:0007669"/>
    <property type="project" value="InterPro"/>
</dbReference>
<evidence type="ECO:0000256" key="12">
    <source>
        <dbReference type="PIRSR" id="PIRSR601382-3"/>
    </source>
</evidence>
<dbReference type="OrthoDB" id="8118055at2759"/>
<evidence type="ECO:0000256" key="4">
    <source>
        <dbReference type="ARBA" id="ARBA00022723"/>
    </source>
</evidence>
<comment type="catalytic activity">
    <reaction evidence="9">
        <text>N(4)-(alpha-D-Man-(1-&gt;2)-alpha-D-Man-(1-&gt;2)-alpha-D-Man-(1-&gt;3)-[alpha-D-Man-(1-&gt;2)-alpha-D-Man-(1-&gt;3)-[alpha-D-Man-(1-&gt;2)-alpha-D-Man-(1-&gt;6)]-alpha-D-Man-(1-&gt;6)]-beta-D-Man-(1-&gt;4)-beta-D-GlcNAc-(1-&gt;4)-beta-D-GlcNAc)-L-asparaginyl-[protein] (N-glucan mannose isomer 9A1,2,3B1,2,3) + 4 H2O = N(4)-(alpha-D-Man-(1-&gt;3)-[alpha-D-Man-(1-&gt;3)-[alpha-D-Man-(1-&gt;6)]-alpha-D-Man-(1-&gt;6)]-beta-D-Man-(1-&gt;4)-beta-D-GlcNAc-(1-&gt;4)-beta-D-GlcNAc)-L-asparaginyl-[protein] (N-glucan mannose isomer 5A1,2) + 4 beta-D-mannose</text>
        <dbReference type="Rhea" id="RHEA:56008"/>
        <dbReference type="Rhea" id="RHEA-COMP:14356"/>
        <dbReference type="Rhea" id="RHEA-COMP:14367"/>
        <dbReference type="ChEBI" id="CHEBI:15377"/>
        <dbReference type="ChEBI" id="CHEBI:28563"/>
        <dbReference type="ChEBI" id="CHEBI:59087"/>
        <dbReference type="ChEBI" id="CHEBI:139493"/>
        <dbReference type="EC" id="3.2.1.113"/>
    </reaction>
</comment>
<keyword evidence="4 11" id="KW-0479">Metal-binding</keyword>
<dbReference type="PANTHER" id="PTHR11742">
    <property type="entry name" value="MANNOSYL-OLIGOSACCHARIDE ALPHA-1,2-MANNOSIDASE-RELATED"/>
    <property type="match status" value="1"/>
</dbReference>
<feature type="active site" evidence="10">
    <location>
        <position position="244"/>
    </location>
</feature>
<protein>
    <recommendedName>
        <fullName evidence="13">alpha-1,2-Mannosidase</fullName>
        <ecNumber evidence="13">3.2.1.-</ecNumber>
    </recommendedName>
</protein>
<evidence type="ECO:0000313" key="14">
    <source>
        <dbReference type="EMBL" id="KAF9527141.1"/>
    </source>
</evidence>
<evidence type="ECO:0000256" key="10">
    <source>
        <dbReference type="PIRSR" id="PIRSR601382-1"/>
    </source>
</evidence>
<keyword evidence="13" id="KW-0326">Glycosidase</keyword>
<comment type="catalytic activity">
    <reaction evidence="8">
        <text>N(4)-(alpha-D-Man-(1-&gt;2)-alpha-D-Man-(1-&gt;2)-alpha-D-Man-(1-&gt;3)-[alpha-D-Man-(1-&gt;3)-[alpha-D-Man-(1-&gt;2)-alpha-D-Man-(1-&gt;6)]-alpha-D-Man-(1-&gt;6)]-beta-D-Man-(1-&gt;4)-beta-D-GlcNAc-(1-&gt;4)-beta-D-GlcNAc)-L-asparaginyl-[protein] (N-glucan mannose isomer 8A1,2,3B1,3) + 3 H2O = N(4)-(alpha-D-Man-(1-&gt;3)-[alpha-D-Man-(1-&gt;3)-[alpha-D-Man-(1-&gt;6)]-alpha-D-Man-(1-&gt;6)]-beta-D-Man-(1-&gt;4)-beta-D-GlcNAc-(1-&gt;4)-beta-D-GlcNAc)-L-asparaginyl-[protein] (N-glucan mannose isomer 5A1,2) + 3 beta-D-mannose</text>
        <dbReference type="Rhea" id="RHEA:56028"/>
        <dbReference type="Rhea" id="RHEA-COMP:14358"/>
        <dbReference type="Rhea" id="RHEA-COMP:14367"/>
        <dbReference type="ChEBI" id="CHEBI:15377"/>
        <dbReference type="ChEBI" id="CHEBI:28563"/>
        <dbReference type="ChEBI" id="CHEBI:59087"/>
        <dbReference type="ChEBI" id="CHEBI:60628"/>
        <dbReference type="EC" id="3.2.1.113"/>
    </reaction>
</comment>
<dbReference type="InterPro" id="IPR012341">
    <property type="entry name" value="6hp_glycosidase-like_sf"/>
</dbReference>
<keyword evidence="5 13" id="KW-0378">Hydrolase</keyword>
<keyword evidence="15" id="KW-1185">Reference proteome</keyword>
<evidence type="ECO:0000256" key="13">
    <source>
        <dbReference type="RuleBase" id="RU361193"/>
    </source>
</evidence>
<dbReference type="Proteomes" id="UP000807306">
    <property type="component" value="Unassembled WGS sequence"/>
</dbReference>
<evidence type="ECO:0000256" key="9">
    <source>
        <dbReference type="ARBA" id="ARBA00048605"/>
    </source>
</evidence>
<feature type="active site" evidence="10">
    <location>
        <position position="421"/>
    </location>
</feature>
<dbReference type="Pfam" id="PF01532">
    <property type="entry name" value="Glyco_hydro_47"/>
    <property type="match status" value="1"/>
</dbReference>
<dbReference type="PANTHER" id="PTHR11742:SF55">
    <property type="entry name" value="ENDOPLASMIC RETICULUM MANNOSYL-OLIGOSACCHARIDE 1,2-ALPHA-MANNOSIDASE"/>
    <property type="match status" value="1"/>
</dbReference>
<organism evidence="14 15">
    <name type="scientific">Crepidotus variabilis</name>
    <dbReference type="NCBI Taxonomy" id="179855"/>
    <lineage>
        <taxon>Eukaryota</taxon>
        <taxon>Fungi</taxon>
        <taxon>Dikarya</taxon>
        <taxon>Basidiomycota</taxon>
        <taxon>Agaricomycotina</taxon>
        <taxon>Agaricomycetes</taxon>
        <taxon>Agaricomycetidae</taxon>
        <taxon>Agaricales</taxon>
        <taxon>Agaricineae</taxon>
        <taxon>Crepidotaceae</taxon>
        <taxon>Crepidotus</taxon>
    </lineage>
</organism>
<dbReference type="GO" id="GO:0004571">
    <property type="term" value="F:mannosyl-oligosaccharide 1,2-alpha-mannosidase activity"/>
    <property type="evidence" value="ECO:0007669"/>
    <property type="project" value="UniProtKB-EC"/>
</dbReference>